<reference evidence="5 6" key="1">
    <citation type="submission" date="2012-05" db="EMBL/GenBank/DDBJ databases">
        <title>Recombination and specialization in a pathogen metapopulation.</title>
        <authorList>
            <person name="Gardiner A."/>
            <person name="Kemen E."/>
            <person name="Schultz-Larsen T."/>
            <person name="MacLean D."/>
            <person name="Van Oosterhout C."/>
            <person name="Jones J.D.G."/>
        </authorList>
    </citation>
    <scope>NUCLEOTIDE SEQUENCE [LARGE SCALE GENOMIC DNA]</scope>
    <source>
        <strain evidence="5 6">Ac Nc2</strain>
    </source>
</reference>
<evidence type="ECO:0000313" key="6">
    <source>
        <dbReference type="Proteomes" id="UP000053237"/>
    </source>
</evidence>
<dbReference type="FunFam" id="1.10.8.60:FF:000002">
    <property type="entry name" value="ATP-dependent Clp protease ATP-binding subunit ClpX"/>
    <property type="match status" value="1"/>
</dbReference>
<dbReference type="GO" id="GO:0016887">
    <property type="term" value="F:ATP hydrolysis activity"/>
    <property type="evidence" value="ECO:0007669"/>
    <property type="project" value="InterPro"/>
</dbReference>
<dbReference type="Pfam" id="PF10431">
    <property type="entry name" value="ClpB_D2-small"/>
    <property type="match status" value="1"/>
</dbReference>
<evidence type="ECO:0000259" key="3">
    <source>
        <dbReference type="SMART" id="SM00382"/>
    </source>
</evidence>
<dbReference type="InterPro" id="IPR003593">
    <property type="entry name" value="AAA+_ATPase"/>
</dbReference>
<dbReference type="GO" id="GO:0051082">
    <property type="term" value="F:unfolded protein binding"/>
    <property type="evidence" value="ECO:0007669"/>
    <property type="project" value="InterPro"/>
</dbReference>
<proteinExistence type="predicted"/>
<evidence type="ECO:0008006" key="7">
    <source>
        <dbReference type="Google" id="ProtNLM"/>
    </source>
</evidence>
<dbReference type="AlphaFoldDB" id="A0A024GLJ6"/>
<dbReference type="PANTHER" id="PTHR48102">
    <property type="entry name" value="ATP-DEPENDENT CLP PROTEASE ATP-BINDING SUBUNIT CLPX-LIKE, MITOCHONDRIAL-RELATED"/>
    <property type="match status" value="1"/>
</dbReference>
<protein>
    <recommendedName>
        <fullName evidence="7">Clp ATPase C-terminal domain-containing protein</fullName>
    </recommendedName>
</protein>
<gene>
    <name evidence="5" type="ORF">BN9_086070</name>
</gene>
<dbReference type="InterPro" id="IPR027417">
    <property type="entry name" value="P-loop_NTPase"/>
</dbReference>
<comment type="caution">
    <text evidence="5">The sequence shown here is derived from an EMBL/GenBank/DDBJ whole genome shotgun (WGS) entry which is preliminary data.</text>
</comment>
<dbReference type="SMART" id="SM00382">
    <property type="entry name" value="AAA"/>
    <property type="match status" value="1"/>
</dbReference>
<evidence type="ECO:0000313" key="5">
    <source>
        <dbReference type="EMBL" id="CCI47600.1"/>
    </source>
</evidence>
<dbReference type="InterPro" id="IPR050052">
    <property type="entry name" value="ATP-dep_Clp_protease_ClpX"/>
</dbReference>
<evidence type="ECO:0000256" key="2">
    <source>
        <dbReference type="ARBA" id="ARBA00022840"/>
    </source>
</evidence>
<dbReference type="Proteomes" id="UP000053237">
    <property type="component" value="Unassembled WGS sequence"/>
</dbReference>
<accession>A0A024GLJ6</accession>
<dbReference type="GO" id="GO:0140662">
    <property type="term" value="F:ATP-dependent protein folding chaperone"/>
    <property type="evidence" value="ECO:0007669"/>
    <property type="project" value="InterPro"/>
</dbReference>
<feature type="domain" description="Clp ATPase C-terminal" evidence="4">
    <location>
        <begin position="383"/>
        <end position="477"/>
    </location>
</feature>
<dbReference type="OrthoDB" id="1721884at2759"/>
<dbReference type="SUPFAM" id="SSF52540">
    <property type="entry name" value="P-loop containing nucleoside triphosphate hydrolases"/>
    <property type="match status" value="1"/>
</dbReference>
<keyword evidence="2" id="KW-0067">ATP-binding</keyword>
<evidence type="ECO:0000259" key="4">
    <source>
        <dbReference type="SMART" id="SM01086"/>
    </source>
</evidence>
<evidence type="ECO:0000256" key="1">
    <source>
        <dbReference type="ARBA" id="ARBA00022741"/>
    </source>
</evidence>
<dbReference type="EMBL" id="CAIX01000177">
    <property type="protein sequence ID" value="CCI47600.1"/>
    <property type="molecule type" value="Genomic_DNA"/>
</dbReference>
<dbReference type="GO" id="GO:0005524">
    <property type="term" value="F:ATP binding"/>
    <property type="evidence" value="ECO:0007669"/>
    <property type="project" value="UniProtKB-KW"/>
</dbReference>
<dbReference type="NCBIfam" id="NF003745">
    <property type="entry name" value="PRK05342.1"/>
    <property type="match status" value="1"/>
</dbReference>
<organism evidence="5 6">
    <name type="scientific">Albugo candida</name>
    <dbReference type="NCBI Taxonomy" id="65357"/>
    <lineage>
        <taxon>Eukaryota</taxon>
        <taxon>Sar</taxon>
        <taxon>Stramenopiles</taxon>
        <taxon>Oomycota</taxon>
        <taxon>Peronosporomycetes</taxon>
        <taxon>Albuginales</taxon>
        <taxon>Albuginaceae</taxon>
        <taxon>Albugo</taxon>
    </lineage>
</organism>
<dbReference type="CDD" id="cd19497">
    <property type="entry name" value="RecA-like_ClpX"/>
    <property type="match status" value="1"/>
</dbReference>
<dbReference type="SMART" id="SM01086">
    <property type="entry name" value="ClpB_D2-small"/>
    <property type="match status" value="1"/>
</dbReference>
<sequence>MQTITAPTNAQQRVRKTQCMVPPIISSRNVHLIVFVAQGEYAKLLKETLSSSKSQSNSTLDKPEYSILTPRKLRQGLDEYVIGQESAKKVLSVAVHNHYKRLHLIDLMRAQREAAVAKATMLKSRIELNDLPEGLSDLSRRLLLEQVLSGLNEKSWPESGVSIPKNLKVLEDVELDKTNVLLLGPTGSGKTLMAKTLARLVKVPIVIADATCLTQAGYVGEDVESVLFKLYQASGFDIEATQRGIVYIDEIDKISRKNATMNIARDVSGEGVQQALLKMLEGNVVSVPEKGGRKNPRDDCVAIDTSNILFICGGAFAGVEKIIAARTCPSSIGFGANMPNTHLHIQKEAATCMEKIEPEDLIAFGLIPEFIGRLPIIVSTRGLQKEEMVRILSEPKNSIVRQFRALFALQGVEFDVTDGALEAVADVALGKNTGARGLRSIFERTLVDVMFDLPDLPGVRAVHVDTDTILGKKTPKLVRGDVKEDVEAEEDAIEPQTAL</sequence>
<dbReference type="Pfam" id="PF07724">
    <property type="entry name" value="AAA_2"/>
    <property type="match status" value="1"/>
</dbReference>
<feature type="domain" description="AAA+ ATPase" evidence="3">
    <location>
        <begin position="176"/>
        <end position="329"/>
    </location>
</feature>
<dbReference type="InterPro" id="IPR019489">
    <property type="entry name" value="Clp_ATPase_C"/>
</dbReference>
<dbReference type="GO" id="GO:0005759">
    <property type="term" value="C:mitochondrial matrix"/>
    <property type="evidence" value="ECO:0007669"/>
    <property type="project" value="TreeGrafter"/>
</dbReference>
<dbReference type="GO" id="GO:0051603">
    <property type="term" value="P:proteolysis involved in protein catabolic process"/>
    <property type="evidence" value="ECO:0007669"/>
    <property type="project" value="TreeGrafter"/>
</dbReference>
<name>A0A024GLJ6_9STRA</name>
<dbReference type="InterPro" id="IPR004487">
    <property type="entry name" value="Clp_protease_ATP-bd_su_ClpX"/>
</dbReference>
<dbReference type="Gene3D" id="3.40.50.300">
    <property type="entry name" value="P-loop containing nucleotide triphosphate hydrolases"/>
    <property type="match status" value="1"/>
</dbReference>
<dbReference type="InterPro" id="IPR003959">
    <property type="entry name" value="ATPase_AAA_core"/>
</dbReference>
<dbReference type="InParanoid" id="A0A024GLJ6"/>
<keyword evidence="6" id="KW-1185">Reference proteome</keyword>
<keyword evidence="1" id="KW-0547">Nucleotide-binding</keyword>
<dbReference type="PANTHER" id="PTHR48102:SF7">
    <property type="entry name" value="ATP-DEPENDENT CLP PROTEASE ATP-BINDING SUBUNIT CLPX-LIKE, MITOCHONDRIAL"/>
    <property type="match status" value="1"/>
</dbReference>
<dbReference type="Gene3D" id="1.10.8.60">
    <property type="match status" value="1"/>
</dbReference>
<dbReference type="STRING" id="65357.A0A024GLJ6"/>
<dbReference type="NCBIfam" id="TIGR00382">
    <property type="entry name" value="clpX"/>
    <property type="match status" value="1"/>
</dbReference>